<keyword evidence="2" id="KW-1003">Cell membrane</keyword>
<dbReference type="SUPFAM" id="SSF53850">
    <property type="entry name" value="Periplasmic binding protein-like II"/>
    <property type="match status" value="1"/>
</dbReference>
<keyword evidence="10" id="KW-1185">Reference proteome</keyword>
<keyword evidence="5 8" id="KW-0472">Membrane</keyword>
<evidence type="ECO:0000256" key="3">
    <source>
        <dbReference type="ARBA" id="ARBA00022692"/>
    </source>
</evidence>
<evidence type="ECO:0000256" key="1">
    <source>
        <dbReference type="ARBA" id="ARBA00004651"/>
    </source>
</evidence>
<evidence type="ECO:0000256" key="8">
    <source>
        <dbReference type="SAM" id="Phobius"/>
    </source>
</evidence>
<keyword evidence="3 8" id="KW-0812">Transmembrane</keyword>
<name>A0A8J5CRM8_CHIOP</name>
<dbReference type="EMBL" id="JACEEZ010000613">
    <property type="protein sequence ID" value="KAG0729993.1"/>
    <property type="molecule type" value="Genomic_DNA"/>
</dbReference>
<dbReference type="AlphaFoldDB" id="A0A8J5CRM8"/>
<dbReference type="Gene3D" id="1.10.287.70">
    <property type="match status" value="1"/>
</dbReference>
<comment type="caution">
    <text evidence="9">The sequence shown here is derived from an EMBL/GenBank/DDBJ whole genome shotgun (WGS) entry which is preliminary data.</text>
</comment>
<keyword evidence="6" id="KW-0675">Receptor</keyword>
<protein>
    <submittedName>
        <fullName evidence="9">Uncharacterized protein</fullName>
    </submittedName>
</protein>
<evidence type="ECO:0000313" key="9">
    <source>
        <dbReference type="EMBL" id="KAG0729993.1"/>
    </source>
</evidence>
<evidence type="ECO:0000313" key="10">
    <source>
        <dbReference type="Proteomes" id="UP000770661"/>
    </source>
</evidence>
<dbReference type="InterPro" id="IPR052192">
    <property type="entry name" value="Insect_Ionotropic_Sensory_Rcpt"/>
</dbReference>
<feature type="transmembrane region" description="Helical" evidence="8">
    <location>
        <begin position="12"/>
        <end position="36"/>
    </location>
</feature>
<gene>
    <name evidence="9" type="ORF">GWK47_029203</name>
</gene>
<dbReference type="PANTHER" id="PTHR42643:SF24">
    <property type="entry name" value="IONOTROPIC RECEPTOR 60A"/>
    <property type="match status" value="1"/>
</dbReference>
<sequence length="232" mass="26407">MKERRWAGRLVVMGWTCTAMVLAWAYMGGLTSLLAVRHVSQPFQTLASLGDHPSMLLLVQEDTAEADLLQNGGPVVLRGLQKVREEGRLRQVTRHYHTVYLPMARGEPWVVVAEESSARVMKERHFSLTGRCDYYTSREVLISYWYSIILQKNSPLLRAVNARVQAVIQGGLYAHWVEAALPNATYCLHQPSLITVQDSLSLTNLWSFRDPSQTHLQRLLSARRALEHQCHM</sequence>
<dbReference type="OrthoDB" id="6375798at2759"/>
<keyword evidence="4 8" id="KW-1133">Transmembrane helix</keyword>
<reference evidence="9" key="1">
    <citation type="submission" date="2020-07" db="EMBL/GenBank/DDBJ databases">
        <title>The High-quality genome of the commercially important snow crab, Chionoecetes opilio.</title>
        <authorList>
            <person name="Jeong J.-H."/>
            <person name="Ryu S."/>
        </authorList>
    </citation>
    <scope>NUCLEOTIDE SEQUENCE</scope>
    <source>
        <strain evidence="9">MADBK_172401_WGS</strain>
        <tissue evidence="9">Digestive gland</tissue>
    </source>
</reference>
<evidence type="ECO:0000256" key="6">
    <source>
        <dbReference type="ARBA" id="ARBA00023170"/>
    </source>
</evidence>
<keyword evidence="7" id="KW-0325">Glycoprotein</keyword>
<accession>A0A8J5CRM8</accession>
<organism evidence="9 10">
    <name type="scientific">Chionoecetes opilio</name>
    <name type="common">Atlantic snow crab</name>
    <name type="synonym">Cancer opilio</name>
    <dbReference type="NCBI Taxonomy" id="41210"/>
    <lineage>
        <taxon>Eukaryota</taxon>
        <taxon>Metazoa</taxon>
        <taxon>Ecdysozoa</taxon>
        <taxon>Arthropoda</taxon>
        <taxon>Crustacea</taxon>
        <taxon>Multicrustacea</taxon>
        <taxon>Malacostraca</taxon>
        <taxon>Eumalacostraca</taxon>
        <taxon>Eucarida</taxon>
        <taxon>Decapoda</taxon>
        <taxon>Pleocyemata</taxon>
        <taxon>Brachyura</taxon>
        <taxon>Eubrachyura</taxon>
        <taxon>Majoidea</taxon>
        <taxon>Majidae</taxon>
        <taxon>Chionoecetes</taxon>
    </lineage>
</organism>
<dbReference type="Proteomes" id="UP000770661">
    <property type="component" value="Unassembled WGS sequence"/>
</dbReference>
<dbReference type="PANTHER" id="PTHR42643">
    <property type="entry name" value="IONOTROPIC RECEPTOR 20A-RELATED"/>
    <property type="match status" value="1"/>
</dbReference>
<comment type="subcellular location">
    <subcellularLocation>
        <location evidence="1">Cell membrane</location>
        <topology evidence="1">Multi-pass membrane protein</topology>
    </subcellularLocation>
</comment>
<evidence type="ECO:0000256" key="4">
    <source>
        <dbReference type="ARBA" id="ARBA00022989"/>
    </source>
</evidence>
<evidence type="ECO:0000256" key="7">
    <source>
        <dbReference type="ARBA" id="ARBA00023180"/>
    </source>
</evidence>
<proteinExistence type="predicted"/>
<dbReference type="GO" id="GO:0005886">
    <property type="term" value="C:plasma membrane"/>
    <property type="evidence" value="ECO:0007669"/>
    <property type="project" value="UniProtKB-SubCell"/>
</dbReference>
<evidence type="ECO:0000256" key="2">
    <source>
        <dbReference type="ARBA" id="ARBA00022475"/>
    </source>
</evidence>
<evidence type="ECO:0000256" key="5">
    <source>
        <dbReference type="ARBA" id="ARBA00023136"/>
    </source>
</evidence>